<dbReference type="Gene3D" id="3.90.550.10">
    <property type="entry name" value="Spore Coat Polysaccharide Biosynthesis Protein SpsA, Chain A"/>
    <property type="match status" value="1"/>
</dbReference>
<evidence type="ECO:0000256" key="6">
    <source>
        <dbReference type="ARBA" id="ARBA00022679"/>
    </source>
</evidence>
<dbReference type="EC" id="2.4.1.117" evidence="4"/>
<comment type="catalytic activity">
    <reaction evidence="12">
        <text>a di-trans,poly-cis-dolichyl phosphate + UDP-alpha-D-glucose = a di-trans,poly-cis-dolichyl beta-D-glucosyl phosphate + UDP</text>
        <dbReference type="Rhea" id="RHEA:15401"/>
        <dbReference type="Rhea" id="RHEA-COMP:19498"/>
        <dbReference type="Rhea" id="RHEA-COMP:19502"/>
        <dbReference type="ChEBI" id="CHEBI:57525"/>
        <dbReference type="ChEBI" id="CHEBI:57683"/>
        <dbReference type="ChEBI" id="CHEBI:58223"/>
        <dbReference type="ChEBI" id="CHEBI:58885"/>
        <dbReference type="EC" id="2.4.1.117"/>
    </reaction>
    <physiologicalReaction direction="left-to-right" evidence="12">
        <dbReference type="Rhea" id="RHEA:15402"/>
    </physiologicalReaction>
</comment>
<evidence type="ECO:0000256" key="2">
    <source>
        <dbReference type="ARBA" id="ARBA00004922"/>
    </source>
</evidence>
<evidence type="ECO:0000256" key="11">
    <source>
        <dbReference type="ARBA" id="ARBA00023136"/>
    </source>
</evidence>
<dbReference type="PANTHER" id="PTHR10859:SF91">
    <property type="entry name" value="DOLICHYL-PHOSPHATE BETA-GLUCOSYLTRANSFERASE"/>
    <property type="match status" value="1"/>
</dbReference>
<feature type="domain" description="Glycosyltransferase 2-like" evidence="14">
    <location>
        <begin position="78"/>
        <end position="195"/>
    </location>
</feature>
<dbReference type="STRING" id="1789683.A0A1X7R7W3"/>
<keyword evidence="9" id="KW-0735">Signal-anchor</keyword>
<dbReference type="InterPro" id="IPR001173">
    <property type="entry name" value="Glyco_trans_2-like"/>
</dbReference>
<keyword evidence="5" id="KW-0328">Glycosyltransferase</keyword>
<keyword evidence="11 13" id="KW-0472">Membrane</keyword>
<evidence type="ECO:0000259" key="14">
    <source>
        <dbReference type="Pfam" id="PF00535"/>
    </source>
</evidence>
<keyword evidence="10 13" id="KW-1133">Transmembrane helix</keyword>
<comment type="pathway">
    <text evidence="2">Protein modification; protein glycosylation.</text>
</comment>
<accession>A0A1X7R7W3</accession>
<gene>
    <name evidence="15" type="ORF">KASA_0K02090G</name>
</gene>
<dbReference type="CDD" id="cd04188">
    <property type="entry name" value="DPG_synthase"/>
    <property type="match status" value="1"/>
</dbReference>
<dbReference type="Proteomes" id="UP000196158">
    <property type="component" value="Unassembled WGS sequence"/>
</dbReference>
<dbReference type="PANTHER" id="PTHR10859">
    <property type="entry name" value="GLYCOSYL TRANSFERASE"/>
    <property type="match status" value="1"/>
</dbReference>
<proteinExistence type="inferred from homology"/>
<keyword evidence="16" id="KW-1185">Reference proteome</keyword>
<organism evidence="15 16">
    <name type="scientific">Maudiozyma saulgeensis</name>
    <dbReference type="NCBI Taxonomy" id="1789683"/>
    <lineage>
        <taxon>Eukaryota</taxon>
        <taxon>Fungi</taxon>
        <taxon>Dikarya</taxon>
        <taxon>Ascomycota</taxon>
        <taxon>Saccharomycotina</taxon>
        <taxon>Saccharomycetes</taxon>
        <taxon>Saccharomycetales</taxon>
        <taxon>Saccharomycetaceae</taxon>
        <taxon>Maudiozyma</taxon>
    </lineage>
</organism>
<dbReference type="Pfam" id="PF00535">
    <property type="entry name" value="Glycos_transf_2"/>
    <property type="match status" value="1"/>
</dbReference>
<evidence type="ECO:0000256" key="7">
    <source>
        <dbReference type="ARBA" id="ARBA00022692"/>
    </source>
</evidence>
<evidence type="ECO:0000313" key="15">
    <source>
        <dbReference type="EMBL" id="SMN21540.1"/>
    </source>
</evidence>
<evidence type="ECO:0000256" key="8">
    <source>
        <dbReference type="ARBA" id="ARBA00022824"/>
    </source>
</evidence>
<dbReference type="EMBL" id="FXLY01000008">
    <property type="protein sequence ID" value="SMN21540.1"/>
    <property type="molecule type" value="Genomic_DNA"/>
</dbReference>
<dbReference type="OrthoDB" id="3784at2759"/>
<dbReference type="GO" id="GO:0006487">
    <property type="term" value="P:protein N-linked glycosylation"/>
    <property type="evidence" value="ECO:0007669"/>
    <property type="project" value="TreeGrafter"/>
</dbReference>
<dbReference type="GO" id="GO:0005789">
    <property type="term" value="C:endoplasmic reticulum membrane"/>
    <property type="evidence" value="ECO:0007669"/>
    <property type="project" value="UniProtKB-SubCell"/>
</dbReference>
<dbReference type="InterPro" id="IPR029044">
    <property type="entry name" value="Nucleotide-diphossugar_trans"/>
</dbReference>
<dbReference type="SUPFAM" id="SSF53448">
    <property type="entry name" value="Nucleotide-diphospho-sugar transferases"/>
    <property type="match status" value="1"/>
</dbReference>
<keyword evidence="7 13" id="KW-0812">Transmembrane</keyword>
<evidence type="ECO:0000256" key="10">
    <source>
        <dbReference type="ARBA" id="ARBA00022989"/>
    </source>
</evidence>
<comment type="subcellular location">
    <subcellularLocation>
        <location evidence="1">Endoplasmic reticulum membrane</location>
        <topology evidence="1">Single-pass membrane protein</topology>
    </subcellularLocation>
</comment>
<evidence type="ECO:0000256" key="9">
    <source>
        <dbReference type="ARBA" id="ARBA00022968"/>
    </source>
</evidence>
<feature type="transmembrane region" description="Helical" evidence="13">
    <location>
        <begin position="20"/>
        <end position="39"/>
    </location>
</feature>
<sequence>MLHLIKETAILLHTSNMSYILGTLIIAGFLSVYIIVILLSHSPRKAYPEELKYTTCDENGNHITGDLPISPEDDIILSVVVPSYNETGRILAMLTDAIEFLQKTLPDQWEILIVDDGSSDGTSDYCLKLSNETFHLKADQLRVLKFTENRGKGGAVRQGLLHIRGKYGLFADADGASKFNDAQLLLDNIKELEKTTSRDEMCAAMAIGSRAHMVNTEAVIKRSFVRNCLMYGFHTLVWVFGIHSINDTQCGFKMFNKQAIDEIFPFLHTEGWIFDIEILLLGIIKNIKFKEIPVSWHEVGGSKMDLAIDSLKMAKDLVIIRMAYILGIYNPNKEC</sequence>
<evidence type="ECO:0000313" key="16">
    <source>
        <dbReference type="Proteomes" id="UP000196158"/>
    </source>
</evidence>
<dbReference type="GO" id="GO:0004581">
    <property type="term" value="F:dolichyl-phosphate beta-glucosyltransferase activity"/>
    <property type="evidence" value="ECO:0007669"/>
    <property type="project" value="UniProtKB-EC"/>
</dbReference>
<evidence type="ECO:0000256" key="5">
    <source>
        <dbReference type="ARBA" id="ARBA00022676"/>
    </source>
</evidence>
<dbReference type="InterPro" id="IPR035518">
    <property type="entry name" value="DPG_synthase"/>
</dbReference>
<reference evidence="15 16" key="1">
    <citation type="submission" date="2017-04" db="EMBL/GenBank/DDBJ databases">
        <authorList>
            <person name="Afonso C.L."/>
            <person name="Miller P.J."/>
            <person name="Scott M.A."/>
            <person name="Spackman E."/>
            <person name="Goraichik I."/>
            <person name="Dimitrov K.M."/>
            <person name="Suarez D.L."/>
            <person name="Swayne D.E."/>
        </authorList>
    </citation>
    <scope>NUCLEOTIDE SEQUENCE [LARGE SCALE GENOMIC DNA]</scope>
</reference>
<protein>
    <recommendedName>
        <fullName evidence="4">dolichyl-phosphate beta-glucosyltransferase</fullName>
        <ecNumber evidence="4">2.4.1.117</ecNumber>
    </recommendedName>
</protein>
<evidence type="ECO:0000256" key="1">
    <source>
        <dbReference type="ARBA" id="ARBA00004389"/>
    </source>
</evidence>
<evidence type="ECO:0000256" key="4">
    <source>
        <dbReference type="ARBA" id="ARBA00012583"/>
    </source>
</evidence>
<evidence type="ECO:0000256" key="13">
    <source>
        <dbReference type="SAM" id="Phobius"/>
    </source>
</evidence>
<name>A0A1X7R7W3_9SACH</name>
<evidence type="ECO:0000256" key="3">
    <source>
        <dbReference type="ARBA" id="ARBA00006739"/>
    </source>
</evidence>
<comment type="similarity">
    <text evidence="3">Belongs to the glycosyltransferase 2 family.</text>
</comment>
<keyword evidence="8" id="KW-0256">Endoplasmic reticulum</keyword>
<keyword evidence="6 15" id="KW-0808">Transferase</keyword>
<dbReference type="AlphaFoldDB" id="A0A1X7R7W3"/>
<evidence type="ECO:0000256" key="12">
    <source>
        <dbReference type="ARBA" id="ARBA00045097"/>
    </source>
</evidence>